<name>A0ABY6DTT8_9ACTN</name>
<keyword evidence="2" id="KW-1185">Reference proteome</keyword>
<evidence type="ECO:0000313" key="1">
    <source>
        <dbReference type="EMBL" id="UXY17791.1"/>
    </source>
</evidence>
<dbReference type="EMBL" id="CP106793">
    <property type="protein sequence ID" value="UXY17791.1"/>
    <property type="molecule type" value="Genomic_DNA"/>
</dbReference>
<dbReference type="Proteomes" id="UP001061298">
    <property type="component" value="Chromosome"/>
</dbReference>
<organism evidence="1 2">
    <name type="scientific">Streptomyces cynarae</name>
    <dbReference type="NCBI Taxonomy" id="2981134"/>
    <lineage>
        <taxon>Bacteria</taxon>
        <taxon>Bacillati</taxon>
        <taxon>Actinomycetota</taxon>
        <taxon>Actinomycetes</taxon>
        <taxon>Kitasatosporales</taxon>
        <taxon>Streptomycetaceae</taxon>
        <taxon>Streptomyces</taxon>
    </lineage>
</organism>
<dbReference type="RefSeq" id="WP_263227864.1">
    <property type="nucleotide sequence ID" value="NZ_CP106793.1"/>
</dbReference>
<gene>
    <name evidence="1" type="ORF">N8I84_02850</name>
</gene>
<accession>A0ABY6DTT8</accession>
<evidence type="ECO:0000313" key="2">
    <source>
        <dbReference type="Proteomes" id="UP001061298"/>
    </source>
</evidence>
<proteinExistence type="predicted"/>
<reference evidence="1" key="1">
    <citation type="submission" date="2022-10" db="EMBL/GenBank/DDBJ databases">
        <authorList>
            <person name="Mo P."/>
        </authorList>
    </citation>
    <scope>NUCLEOTIDE SEQUENCE</scope>
    <source>
        <strain evidence="1">HUAS 13-4</strain>
    </source>
</reference>
<sequence length="42" mass="4723">MAACAGTIIATSTDSYRLVKHNKALATRYDKHARQYQAMIRP</sequence>
<protein>
    <submittedName>
        <fullName evidence="1">Uncharacterized protein</fullName>
    </submittedName>
</protein>